<keyword evidence="3" id="KW-1185">Reference proteome</keyword>
<dbReference type="RefSeq" id="WP_336472137.1">
    <property type="nucleotide sequence ID" value="NZ_JBAWSX010000004.1"/>
</dbReference>
<accession>A0ABU8FFI5</accession>
<reference evidence="2 3" key="1">
    <citation type="submission" date="2024-01" db="EMBL/GenBank/DDBJ databases">
        <title>Seven novel Bacillus-like species.</title>
        <authorList>
            <person name="Liu G."/>
        </authorList>
    </citation>
    <scope>NUCLEOTIDE SEQUENCE [LARGE SCALE GENOMIC DNA]</scope>
    <source>
        <strain evidence="2 3">FJAT-51639</strain>
    </source>
</reference>
<evidence type="ECO:0000313" key="3">
    <source>
        <dbReference type="Proteomes" id="UP001372526"/>
    </source>
</evidence>
<name>A0ABU8FFI5_9BACI</name>
<comment type="caution">
    <text evidence="2">The sequence shown here is derived from an EMBL/GenBank/DDBJ whole genome shotgun (WGS) entry which is preliminary data.</text>
</comment>
<protein>
    <submittedName>
        <fullName evidence="2">GT-D fold domain-containing glycosyltransferase</fullName>
    </submittedName>
</protein>
<organism evidence="2 3">
    <name type="scientific">Bacillus bruguierae</name>
    <dbReference type="NCBI Taxonomy" id="3127667"/>
    <lineage>
        <taxon>Bacteria</taxon>
        <taxon>Bacillati</taxon>
        <taxon>Bacillota</taxon>
        <taxon>Bacilli</taxon>
        <taxon>Bacillales</taxon>
        <taxon>Bacillaceae</taxon>
        <taxon>Bacillus</taxon>
    </lineage>
</organism>
<dbReference type="InterPro" id="IPR049785">
    <property type="entry name" value="GT-D-like_firm"/>
</dbReference>
<dbReference type="EMBL" id="JBAWSX010000004">
    <property type="protein sequence ID" value="MEI4801435.1"/>
    <property type="molecule type" value="Genomic_DNA"/>
</dbReference>
<evidence type="ECO:0000313" key="2">
    <source>
        <dbReference type="EMBL" id="MEI4801435.1"/>
    </source>
</evidence>
<gene>
    <name evidence="2" type="ORF">WAZ07_08865</name>
</gene>
<feature type="domain" description="GT-D fold-like" evidence="1">
    <location>
        <begin position="14"/>
        <end position="224"/>
    </location>
</feature>
<dbReference type="Proteomes" id="UP001372526">
    <property type="component" value="Unassembled WGS sequence"/>
</dbReference>
<evidence type="ECO:0000259" key="1">
    <source>
        <dbReference type="Pfam" id="PF22882"/>
    </source>
</evidence>
<dbReference type="NCBIfam" id="NF040628">
    <property type="entry name" value="GT-D_rel"/>
    <property type="match status" value="1"/>
</dbReference>
<dbReference type="Pfam" id="PF22882">
    <property type="entry name" value="GT-D-like"/>
    <property type="match status" value="1"/>
</dbReference>
<sequence length="245" mass="28202">MSCNCHSYQHKFLSTYEVLGILEEAINKKEAFSLTRFSHAEISCLSRKCNRELFHLMNDLRLYNGFNGTIESTARKVLKSLQTTNVTGLIRQDCEDSGDFWYGNTKKLLHHLRFVPKIICSVWVTHEMIKEQKFWELLQNKKIAIIGRRAQEAIPYFQEKHVNVTIALPLEGTNHIGELHQYLSKSNDWDIALLSAGIPATILTPMLANSTGRIVIDFGHALDMVIDGDSFDFNEIFKQWKNQQN</sequence>
<dbReference type="InterPro" id="IPR055171">
    <property type="entry name" value="GT-D-like"/>
</dbReference>
<proteinExistence type="predicted"/>